<feature type="compositionally biased region" description="Basic and acidic residues" evidence="5">
    <location>
        <begin position="1495"/>
        <end position="1511"/>
    </location>
</feature>
<dbReference type="Gene3D" id="2.40.128.130">
    <property type="entry name" value="Autotransporter beta-domain"/>
    <property type="match status" value="1"/>
</dbReference>
<keyword evidence="9" id="KW-1185">Reference proteome</keyword>
<dbReference type="PROSITE" id="PS51123">
    <property type="entry name" value="OMPA_2"/>
    <property type="match status" value="1"/>
</dbReference>
<proteinExistence type="predicted"/>
<dbReference type="InterPro" id="IPR036737">
    <property type="entry name" value="OmpA-like_sf"/>
</dbReference>
<dbReference type="SMART" id="SM00869">
    <property type="entry name" value="Autotransporter"/>
    <property type="match status" value="1"/>
</dbReference>
<dbReference type="PANTHER" id="PTHR30329:SF21">
    <property type="entry name" value="LIPOPROTEIN YIAD-RELATED"/>
    <property type="match status" value="1"/>
</dbReference>
<dbReference type="RefSeq" id="WP_005883911.1">
    <property type="nucleotide sequence ID" value="NZ_CP028102.1"/>
</dbReference>
<gene>
    <name evidence="8" type="ORF">C4N19_05630</name>
</gene>
<dbReference type="PRINTS" id="PR01021">
    <property type="entry name" value="OMPADOMAIN"/>
</dbReference>
<dbReference type="PANTHER" id="PTHR30329">
    <property type="entry name" value="STATOR ELEMENT OF FLAGELLAR MOTOR COMPLEX"/>
    <property type="match status" value="1"/>
</dbReference>
<dbReference type="GeneID" id="62762994"/>
<evidence type="ECO:0000256" key="1">
    <source>
        <dbReference type="ARBA" id="ARBA00004442"/>
    </source>
</evidence>
<accession>A0ABN5J9H5</accession>
<dbReference type="SUPFAM" id="SSF103515">
    <property type="entry name" value="Autotransporter"/>
    <property type="match status" value="1"/>
</dbReference>
<dbReference type="InterPro" id="IPR005546">
    <property type="entry name" value="Autotransporte_beta"/>
</dbReference>
<comment type="subcellular location">
    <subcellularLocation>
        <location evidence="1">Cell outer membrane</location>
    </subcellularLocation>
</comment>
<dbReference type="PROSITE" id="PS51208">
    <property type="entry name" value="AUTOTRANSPORTER"/>
    <property type="match status" value="1"/>
</dbReference>
<dbReference type="Pfam" id="PF03797">
    <property type="entry name" value="Autotransporter"/>
    <property type="match status" value="1"/>
</dbReference>
<evidence type="ECO:0000256" key="4">
    <source>
        <dbReference type="PROSITE-ProRule" id="PRU00473"/>
    </source>
</evidence>
<dbReference type="CDD" id="cd07185">
    <property type="entry name" value="OmpA_C-like"/>
    <property type="match status" value="1"/>
</dbReference>
<feature type="domain" description="OmpA-like" evidence="6">
    <location>
        <begin position="1393"/>
        <end position="1511"/>
    </location>
</feature>
<dbReference type="Gene3D" id="3.30.1330.60">
    <property type="entry name" value="OmpA-like domain"/>
    <property type="match status" value="1"/>
</dbReference>
<keyword evidence="2 4" id="KW-0472">Membrane</keyword>
<organism evidence="8 9">
    <name type="scientific">Fusobacterium mortiferum ATCC 9817</name>
    <dbReference type="NCBI Taxonomy" id="469616"/>
    <lineage>
        <taxon>Bacteria</taxon>
        <taxon>Fusobacteriati</taxon>
        <taxon>Fusobacteriota</taxon>
        <taxon>Fusobacteriia</taxon>
        <taxon>Fusobacteriales</taxon>
        <taxon>Fusobacteriaceae</taxon>
        <taxon>Fusobacterium</taxon>
    </lineage>
</organism>
<dbReference type="EMBL" id="CP028102">
    <property type="protein sequence ID" value="AVQ18589.1"/>
    <property type="molecule type" value="Genomic_DNA"/>
</dbReference>
<dbReference type="InterPro" id="IPR006665">
    <property type="entry name" value="OmpA-like"/>
</dbReference>
<sequence>MEKELKRYLKRKIRISLAVVVSFLITGSVSLSSIVSSNDILIENDKLILGKLSEKMSENIPIYGENIPIDERGNGILEKSLVNTEINNSGIIKGNLDVKYFRDTSLGNLFVTMGWGNGIVLYAPDDLKLDLDILVKNSGMISGNFTTKELGSDHFYSGNGILKDYPMRANANNINKKLNVYNDGIILGNYSVNRVVAEGLKRFYVAFGSGNGNGVMSVFEGSIDKIENNGVIGGKIYTPLFDYSFFDGNGIAVMNLKKVDNFGKITGESILVNSKENFDEEYCKNYYIEVKGAEHGNGIVTRELYNFNLNNSGVISGKSQAENVYSDKLILNSIFAPLYDGTGNGIFFSDREESDRRGTETGIPIEISSNGVISGNAKYDALTDEINRTSHYYGNGNGIAYLAFLTTSSTTNHNYSTEMSIKNSGMIKGYYKGDRIFNTHDINGWEIKFTESRFAKHDGSGINYMSELIENRLDITNSGLISGNSDKKEDEKNTYKGFGNGITLFPTLSAYNSYNYWGGYDIKADFNIENSGVVLGKDSAIYLDRANVNNSGIENKDVTLDIKNYGILAGKNLVYVNKTQDTNKENKNELTDEEIKKYIGQGLGVKLDDNTNATEVVVGTGGTITDEGSLKGYEIKNVLTQEEASKKEFDKTLLSSTLDKTDKLIINGVNKGLEVDKDLELSNSILNSYGVALTVDSNSNFTGKGTIINGGGLRGDSEDTTKKYIAVEGKENSALNFTEKTLINGDIAFIETTTDSNNSVVISDSSLNGNLYGSNGKTEVEISNNSILNGNIDLSNSKESTLKIKDNVLINGDLIGSNSSNKDKLIFEGATGISIFNKISDFSNIELAQNSDVTLYETAEVTGTGEIKIAEGNQLNLRVDGSKKDESGKITGHALNDFNGTITGTTSLKPGDSIEETGTPIDKDKIGVFNIVTNGLGVDSVIDFSGTKFDEENVWIKTDSILDSAEIDKENETVVIKGEKDLYSIDIDTTVDEKLYIKLNDIYKGVYTSGDKNFDKLKEILYLNPNLTPEGNYTAVTDEQQMVTLLAYLKQVYTETPYSFSAEASRKSMNIFGDIVKENNFKAKDGEIITYGGLTHNNGEGTDKYYGKNYHGFDIGSADTKVDSKMTGAYGQIEKGISDSTSVGLMLGGNNNKVDIATSDLKGNSAYLGGYVKHDKGAFRGIAGIGIQYSDWDSHRNTMSDSYKENYSDRGLNIYAEGKYTKELTEGLFLEPKVGVSYDYIKQESINESKDKALALEVDGKDFDTLSGNVGLDLRKEIVTEKGKHNLTAGVNYTRILSGADEDNLTGNFGGNSFDILVPQKTKDNVSVGIKYDIELETGVMLGAKVSYDVPFKVSQDNHTHKNEGSWRVGVGIGYRFNTLNDLNPMNIVSSSKKDSSITLRTKSYFEFDKAELNNNSKKVIEKFSEEINRDNLKGKIKIEGYTDNVGKSSYNEKLSLERATKVAEELKKQVKNSDTEYEILGKGASNPIGNNETEVGRAKNRRVEIEFQEK</sequence>
<dbReference type="Proteomes" id="UP000240258">
    <property type="component" value="Chromosome"/>
</dbReference>
<evidence type="ECO:0000256" key="2">
    <source>
        <dbReference type="ARBA" id="ARBA00023136"/>
    </source>
</evidence>
<evidence type="ECO:0000259" key="7">
    <source>
        <dbReference type="PROSITE" id="PS51208"/>
    </source>
</evidence>
<evidence type="ECO:0000256" key="3">
    <source>
        <dbReference type="ARBA" id="ARBA00023237"/>
    </source>
</evidence>
<evidence type="ECO:0000259" key="6">
    <source>
        <dbReference type="PROSITE" id="PS51123"/>
    </source>
</evidence>
<name>A0ABN5J9H5_FUSMR</name>
<dbReference type="Pfam" id="PF00691">
    <property type="entry name" value="OmpA"/>
    <property type="match status" value="1"/>
</dbReference>
<dbReference type="SUPFAM" id="SSF103088">
    <property type="entry name" value="OmpA-like"/>
    <property type="match status" value="1"/>
</dbReference>
<evidence type="ECO:0000313" key="8">
    <source>
        <dbReference type="EMBL" id="AVQ18589.1"/>
    </source>
</evidence>
<feature type="domain" description="Autotransporter" evidence="7">
    <location>
        <begin position="1093"/>
        <end position="1377"/>
    </location>
</feature>
<dbReference type="InterPro" id="IPR036709">
    <property type="entry name" value="Autotransporte_beta_dom_sf"/>
</dbReference>
<evidence type="ECO:0000256" key="5">
    <source>
        <dbReference type="SAM" id="MobiDB-lite"/>
    </source>
</evidence>
<evidence type="ECO:0000313" key="9">
    <source>
        <dbReference type="Proteomes" id="UP000240258"/>
    </source>
</evidence>
<keyword evidence="3" id="KW-0998">Cell outer membrane</keyword>
<dbReference type="InterPro" id="IPR006664">
    <property type="entry name" value="OMP_bac"/>
</dbReference>
<feature type="region of interest" description="Disordered" evidence="5">
    <location>
        <begin position="1479"/>
        <end position="1511"/>
    </location>
</feature>
<protein>
    <submittedName>
        <fullName evidence="8">Autotransporter domain-containing protein</fullName>
    </submittedName>
</protein>
<dbReference type="InterPro" id="IPR050330">
    <property type="entry name" value="Bact_OuterMem_StrucFunc"/>
</dbReference>
<reference evidence="9" key="1">
    <citation type="journal article" date="2018" name="MSphere">
        <title>Fusobacterium Genomics Using MinION and Illumina Sequencing Enables Genome Completion and Correction.</title>
        <authorList>
            <person name="Todd S.M."/>
            <person name="Settlage R.E."/>
            <person name="Lahmers K.K."/>
            <person name="Slade D.J."/>
        </authorList>
    </citation>
    <scope>NUCLEOTIDE SEQUENCE [LARGE SCALE GENOMIC DNA]</scope>
    <source>
        <strain evidence="9">ATCC 9817</strain>
    </source>
</reference>